<dbReference type="GO" id="GO:0009403">
    <property type="term" value="P:toxin biosynthetic process"/>
    <property type="evidence" value="ECO:0007669"/>
    <property type="project" value="InterPro"/>
</dbReference>
<evidence type="ECO:0000256" key="1">
    <source>
        <dbReference type="ARBA" id="ARBA00004141"/>
    </source>
</evidence>
<sequence>MHWLDIVILVVIAISTFLGLMIGLIGAALSLAGIIVGVILAGRYYIPFSQLLSFIPGGG</sequence>
<dbReference type="Pfam" id="PF02674">
    <property type="entry name" value="Colicin_V"/>
    <property type="match status" value="1"/>
</dbReference>
<comment type="caution">
    <text evidence="6">The sequence shown here is derived from an EMBL/GenBank/DDBJ whole genome shotgun (WGS) entry which is preliminary data.</text>
</comment>
<reference evidence="6" key="1">
    <citation type="journal article" date="2014" name="Front. Microbiol.">
        <title>High frequency of phylogenetically diverse reductive dehalogenase-homologous genes in deep subseafloor sedimentary metagenomes.</title>
        <authorList>
            <person name="Kawai M."/>
            <person name="Futagami T."/>
            <person name="Toyoda A."/>
            <person name="Takaki Y."/>
            <person name="Nishi S."/>
            <person name="Hori S."/>
            <person name="Arai W."/>
            <person name="Tsubouchi T."/>
            <person name="Morono Y."/>
            <person name="Uchiyama I."/>
            <person name="Ito T."/>
            <person name="Fujiyama A."/>
            <person name="Inagaki F."/>
            <person name="Takami H."/>
        </authorList>
    </citation>
    <scope>NUCLEOTIDE SEQUENCE</scope>
    <source>
        <strain evidence="6">Expedition CK06-06</strain>
    </source>
</reference>
<gene>
    <name evidence="6" type="ORF">S01H4_61646</name>
</gene>
<feature type="transmembrane region" description="Helical" evidence="5">
    <location>
        <begin position="6"/>
        <end position="39"/>
    </location>
</feature>
<keyword evidence="2 5" id="KW-0812">Transmembrane</keyword>
<accession>X1EVG8</accession>
<feature type="non-terminal residue" evidence="6">
    <location>
        <position position="59"/>
    </location>
</feature>
<dbReference type="EMBL" id="BART01036601">
    <property type="protein sequence ID" value="GAH12613.1"/>
    <property type="molecule type" value="Genomic_DNA"/>
</dbReference>
<keyword evidence="4 5" id="KW-0472">Membrane</keyword>
<evidence type="ECO:0000256" key="5">
    <source>
        <dbReference type="SAM" id="Phobius"/>
    </source>
</evidence>
<evidence type="ECO:0000256" key="4">
    <source>
        <dbReference type="ARBA" id="ARBA00023136"/>
    </source>
</evidence>
<proteinExistence type="predicted"/>
<name>X1EVG8_9ZZZZ</name>
<organism evidence="6">
    <name type="scientific">marine sediment metagenome</name>
    <dbReference type="NCBI Taxonomy" id="412755"/>
    <lineage>
        <taxon>unclassified sequences</taxon>
        <taxon>metagenomes</taxon>
        <taxon>ecological metagenomes</taxon>
    </lineage>
</organism>
<dbReference type="InterPro" id="IPR003825">
    <property type="entry name" value="Colicin-V_CvpA"/>
</dbReference>
<protein>
    <submittedName>
        <fullName evidence="6">Uncharacterized protein</fullName>
    </submittedName>
</protein>
<keyword evidence="3 5" id="KW-1133">Transmembrane helix</keyword>
<evidence type="ECO:0000313" key="6">
    <source>
        <dbReference type="EMBL" id="GAH12613.1"/>
    </source>
</evidence>
<evidence type="ECO:0000256" key="3">
    <source>
        <dbReference type="ARBA" id="ARBA00022989"/>
    </source>
</evidence>
<comment type="subcellular location">
    <subcellularLocation>
        <location evidence="1">Membrane</location>
        <topology evidence="1">Multi-pass membrane protein</topology>
    </subcellularLocation>
</comment>
<dbReference type="GO" id="GO:0016020">
    <property type="term" value="C:membrane"/>
    <property type="evidence" value="ECO:0007669"/>
    <property type="project" value="UniProtKB-SubCell"/>
</dbReference>
<dbReference type="AlphaFoldDB" id="X1EVG8"/>
<evidence type="ECO:0000256" key="2">
    <source>
        <dbReference type="ARBA" id="ARBA00022692"/>
    </source>
</evidence>